<comment type="caution">
    <text evidence="3">The sequence shown here is derived from an EMBL/GenBank/DDBJ whole genome shotgun (WGS) entry which is preliminary data.</text>
</comment>
<feature type="transmembrane region" description="Helical" evidence="2">
    <location>
        <begin position="113"/>
        <end position="128"/>
    </location>
</feature>
<protein>
    <recommendedName>
        <fullName evidence="5">DUF4233 domain-containing protein</fullName>
    </recommendedName>
</protein>
<dbReference type="Proteomes" id="UP001500218">
    <property type="component" value="Unassembled WGS sequence"/>
</dbReference>
<evidence type="ECO:0000313" key="4">
    <source>
        <dbReference type="Proteomes" id="UP001500218"/>
    </source>
</evidence>
<dbReference type="EMBL" id="BAAALT010000108">
    <property type="protein sequence ID" value="GAA1811211.1"/>
    <property type="molecule type" value="Genomic_DNA"/>
</dbReference>
<keyword evidence="2" id="KW-0472">Membrane</keyword>
<keyword evidence="4" id="KW-1185">Reference proteome</keyword>
<name>A0ABP4YIZ3_9ACTN</name>
<keyword evidence="2" id="KW-1133">Transmembrane helix</keyword>
<evidence type="ECO:0000313" key="3">
    <source>
        <dbReference type="EMBL" id="GAA1811211.1"/>
    </source>
</evidence>
<feature type="region of interest" description="Disordered" evidence="1">
    <location>
        <begin position="1"/>
        <end position="26"/>
    </location>
</feature>
<gene>
    <name evidence="3" type="ORF">GCM10009682_35890</name>
</gene>
<feature type="transmembrane region" description="Helical" evidence="2">
    <location>
        <begin position="31"/>
        <end position="52"/>
    </location>
</feature>
<evidence type="ECO:0000256" key="2">
    <source>
        <dbReference type="SAM" id="Phobius"/>
    </source>
</evidence>
<accession>A0ABP4YIZ3</accession>
<dbReference type="RefSeq" id="WP_344133050.1">
    <property type="nucleotide sequence ID" value="NZ_BAAALT010000108.1"/>
</dbReference>
<evidence type="ECO:0000256" key="1">
    <source>
        <dbReference type="SAM" id="MobiDB-lite"/>
    </source>
</evidence>
<sequence>MNEPAGTEPVRTEPTAGGTDAPRSGLRNPAAAVRGIGAGGLAAEGIVLLLAIRPVQVLGAHLTGLAVTVIVVLAVLCLALAGLMRHAWAWWAGAAVQVALVACGFVFHASLGVLGVIFGLLWGYLLWVRRSVLR</sequence>
<proteinExistence type="predicted"/>
<evidence type="ECO:0008006" key="5">
    <source>
        <dbReference type="Google" id="ProtNLM"/>
    </source>
</evidence>
<dbReference type="InterPro" id="IPR025327">
    <property type="entry name" value="DUF4233"/>
</dbReference>
<keyword evidence="2" id="KW-0812">Transmembrane</keyword>
<reference evidence="4" key="1">
    <citation type="journal article" date="2019" name="Int. J. Syst. Evol. Microbiol.">
        <title>The Global Catalogue of Microorganisms (GCM) 10K type strain sequencing project: providing services to taxonomists for standard genome sequencing and annotation.</title>
        <authorList>
            <consortium name="The Broad Institute Genomics Platform"/>
            <consortium name="The Broad Institute Genome Sequencing Center for Infectious Disease"/>
            <person name="Wu L."/>
            <person name="Ma J."/>
        </authorList>
    </citation>
    <scope>NUCLEOTIDE SEQUENCE [LARGE SCALE GENOMIC DNA]</scope>
    <source>
        <strain evidence="4">JCM 13250</strain>
    </source>
</reference>
<organism evidence="3 4">
    <name type="scientific">Luedemannella flava</name>
    <dbReference type="NCBI Taxonomy" id="349316"/>
    <lineage>
        <taxon>Bacteria</taxon>
        <taxon>Bacillati</taxon>
        <taxon>Actinomycetota</taxon>
        <taxon>Actinomycetes</taxon>
        <taxon>Micromonosporales</taxon>
        <taxon>Micromonosporaceae</taxon>
        <taxon>Luedemannella</taxon>
    </lineage>
</organism>
<dbReference type="Pfam" id="PF14017">
    <property type="entry name" value="DUF4233"/>
    <property type="match status" value="1"/>
</dbReference>
<feature type="transmembrane region" description="Helical" evidence="2">
    <location>
        <begin position="58"/>
        <end position="81"/>
    </location>
</feature>